<evidence type="ECO:0000256" key="2">
    <source>
        <dbReference type="ARBA" id="ARBA00022829"/>
    </source>
</evidence>
<evidence type="ECO:0000313" key="5">
    <source>
        <dbReference type="EMBL" id="PIY89250.1"/>
    </source>
</evidence>
<dbReference type="PANTHER" id="PTHR33375">
    <property type="entry name" value="CHROMOSOME-PARTITIONING PROTEIN PARB-RELATED"/>
    <property type="match status" value="1"/>
</dbReference>
<dbReference type="InterPro" id="IPR003115">
    <property type="entry name" value="ParB_N"/>
</dbReference>
<comment type="similarity">
    <text evidence="1">Belongs to the ParB family.</text>
</comment>
<evidence type="ECO:0000256" key="3">
    <source>
        <dbReference type="ARBA" id="ARBA00023125"/>
    </source>
</evidence>
<evidence type="ECO:0000313" key="6">
    <source>
        <dbReference type="Proteomes" id="UP000230767"/>
    </source>
</evidence>
<name>A0A2M7R6K7_9BACT</name>
<dbReference type="GO" id="GO:0007059">
    <property type="term" value="P:chromosome segregation"/>
    <property type="evidence" value="ECO:0007669"/>
    <property type="project" value="UniProtKB-KW"/>
</dbReference>
<keyword evidence="2" id="KW-0159">Chromosome partition</keyword>
<dbReference type="SUPFAM" id="SSF109709">
    <property type="entry name" value="KorB DNA-binding domain-like"/>
    <property type="match status" value="1"/>
</dbReference>
<dbReference type="GO" id="GO:0005694">
    <property type="term" value="C:chromosome"/>
    <property type="evidence" value="ECO:0007669"/>
    <property type="project" value="TreeGrafter"/>
</dbReference>
<sequence length="293" mass="33839">MKNTFGKGLESLIPKKSQKLSEKSEEKKEAVFSIEIEKIISNPYQPRKEFDREGLKTLAQSIRDYGILQPLVVTRIEKEGEIEYQLITGERRLMAAKMAGFSQVPVIIRQAPEREKLELSIIENVQRLDLNPMEKADAFQRLHDEFGFLQKDIARVCGTSREAVANTMRLLDLPEEIKTALREQKITEGHARAILGAKIPEKQKIVFSQTLRDGLNVREVESLVQKIEVYKPFPKKISTNLLEEIKNLEEKFREALQISDLKIRIEAGKPKLIIFFNTKKEIERFLKNLKPKI</sequence>
<dbReference type="InterPro" id="IPR041468">
    <property type="entry name" value="HTH_ParB/Spo0J"/>
</dbReference>
<dbReference type="Pfam" id="PF02195">
    <property type="entry name" value="ParB_N"/>
    <property type="match status" value="1"/>
</dbReference>
<dbReference type="SMART" id="SM00470">
    <property type="entry name" value="ParB"/>
    <property type="match status" value="1"/>
</dbReference>
<evidence type="ECO:0000259" key="4">
    <source>
        <dbReference type="SMART" id="SM00470"/>
    </source>
</evidence>
<dbReference type="InterPro" id="IPR050336">
    <property type="entry name" value="Chromosome_partition/occlusion"/>
</dbReference>
<dbReference type="FunFam" id="1.10.10.2830:FF:000001">
    <property type="entry name" value="Chromosome partitioning protein ParB"/>
    <property type="match status" value="1"/>
</dbReference>
<dbReference type="InterPro" id="IPR036086">
    <property type="entry name" value="ParB/Sulfiredoxin_sf"/>
</dbReference>
<reference evidence="6" key="1">
    <citation type="submission" date="2017-09" db="EMBL/GenBank/DDBJ databases">
        <title>Depth-based differentiation of microbial function through sediment-hosted aquifers and enrichment of novel symbionts in the deep terrestrial subsurface.</title>
        <authorList>
            <person name="Probst A.J."/>
            <person name="Ladd B."/>
            <person name="Jarett J.K."/>
            <person name="Geller-Mcgrath D.E."/>
            <person name="Sieber C.M.K."/>
            <person name="Emerson J.B."/>
            <person name="Anantharaman K."/>
            <person name="Thomas B.C."/>
            <person name="Malmstrom R."/>
            <person name="Stieglmeier M."/>
            <person name="Klingl A."/>
            <person name="Woyke T."/>
            <person name="Ryan C.M."/>
            <person name="Banfield J.F."/>
        </authorList>
    </citation>
    <scope>NUCLEOTIDE SEQUENCE [LARGE SCALE GENOMIC DNA]</scope>
</reference>
<feature type="domain" description="ParB-like N-terminal" evidence="4">
    <location>
        <begin position="32"/>
        <end position="125"/>
    </location>
</feature>
<dbReference type="InterPro" id="IPR004437">
    <property type="entry name" value="ParB/RepB/Spo0J"/>
</dbReference>
<comment type="caution">
    <text evidence="5">The sequence shown here is derived from an EMBL/GenBank/DDBJ whole genome shotgun (WGS) entry which is preliminary data.</text>
</comment>
<dbReference type="CDD" id="cd16393">
    <property type="entry name" value="SPO0J_N"/>
    <property type="match status" value="1"/>
</dbReference>
<dbReference type="FunFam" id="3.90.1530.30:FF:000001">
    <property type="entry name" value="Chromosome partitioning protein ParB"/>
    <property type="match status" value="1"/>
</dbReference>
<dbReference type="EMBL" id="PFLW01000039">
    <property type="protein sequence ID" value="PIY89250.1"/>
    <property type="molecule type" value="Genomic_DNA"/>
</dbReference>
<proteinExistence type="inferred from homology"/>
<dbReference type="SUPFAM" id="SSF110849">
    <property type="entry name" value="ParB/Sulfiredoxin"/>
    <property type="match status" value="1"/>
</dbReference>
<dbReference type="Gene3D" id="1.10.10.2830">
    <property type="match status" value="1"/>
</dbReference>
<dbReference type="Pfam" id="PF17762">
    <property type="entry name" value="HTH_ParB"/>
    <property type="match status" value="1"/>
</dbReference>
<protein>
    <recommendedName>
        <fullName evidence="4">ParB-like N-terminal domain-containing protein</fullName>
    </recommendedName>
</protein>
<organism evidence="5 6">
    <name type="scientific">Candidatus Nealsonbacteria bacterium CG_4_10_14_0_8_um_filter_37_14</name>
    <dbReference type="NCBI Taxonomy" id="1974684"/>
    <lineage>
        <taxon>Bacteria</taxon>
        <taxon>Candidatus Nealsoniibacteriota</taxon>
    </lineage>
</organism>
<gene>
    <name evidence="5" type="ORF">COY73_01345</name>
</gene>
<dbReference type="PANTHER" id="PTHR33375:SF1">
    <property type="entry name" value="CHROMOSOME-PARTITIONING PROTEIN PARB-RELATED"/>
    <property type="match status" value="1"/>
</dbReference>
<dbReference type="AlphaFoldDB" id="A0A2M7R6K7"/>
<evidence type="ECO:0000256" key="1">
    <source>
        <dbReference type="ARBA" id="ARBA00006295"/>
    </source>
</evidence>
<dbReference type="GO" id="GO:0003677">
    <property type="term" value="F:DNA binding"/>
    <property type="evidence" value="ECO:0007669"/>
    <property type="project" value="UniProtKB-KW"/>
</dbReference>
<dbReference type="Gene3D" id="3.90.1530.30">
    <property type="match status" value="1"/>
</dbReference>
<keyword evidence="3" id="KW-0238">DNA-binding</keyword>
<dbReference type="NCBIfam" id="TIGR00180">
    <property type="entry name" value="parB_part"/>
    <property type="match status" value="1"/>
</dbReference>
<dbReference type="Proteomes" id="UP000230767">
    <property type="component" value="Unassembled WGS sequence"/>
</dbReference>
<accession>A0A2M7R6K7</accession>